<evidence type="ECO:0000313" key="2">
    <source>
        <dbReference type="Proteomes" id="UP000246464"/>
    </source>
</evidence>
<dbReference type="EMBL" id="CP026257">
    <property type="protein sequence ID" value="AWP13730.1"/>
    <property type="molecule type" value="Genomic_DNA"/>
</dbReference>
<organism evidence="1 2">
    <name type="scientific">Scophthalmus maximus</name>
    <name type="common">Turbot</name>
    <name type="synonym">Psetta maxima</name>
    <dbReference type="NCBI Taxonomy" id="52904"/>
    <lineage>
        <taxon>Eukaryota</taxon>
        <taxon>Metazoa</taxon>
        <taxon>Chordata</taxon>
        <taxon>Craniata</taxon>
        <taxon>Vertebrata</taxon>
        <taxon>Euteleostomi</taxon>
        <taxon>Actinopterygii</taxon>
        <taxon>Neopterygii</taxon>
        <taxon>Teleostei</taxon>
        <taxon>Neoteleostei</taxon>
        <taxon>Acanthomorphata</taxon>
        <taxon>Carangaria</taxon>
        <taxon>Pleuronectiformes</taxon>
        <taxon>Pleuronectoidei</taxon>
        <taxon>Scophthalmidae</taxon>
        <taxon>Scophthalmus</taxon>
    </lineage>
</organism>
<dbReference type="Proteomes" id="UP000246464">
    <property type="component" value="Chromosome 15"/>
</dbReference>
<keyword evidence="2" id="KW-1185">Reference proteome</keyword>
<evidence type="ECO:0000313" key="1">
    <source>
        <dbReference type="EMBL" id="AWP13730.1"/>
    </source>
</evidence>
<dbReference type="AlphaFoldDB" id="A0A2U9CCE6"/>
<name>A0A2U9CCE6_SCOMX</name>
<proteinExistence type="predicted"/>
<gene>
    <name evidence="1" type="ORF">SMAX5B_022025</name>
</gene>
<sequence length="104" mass="11113">MLPGCLGLFAQSPLGPRGGAVSPPSSTLCPAFILHSDPRARNSATGRLLTPAISSTVLRNAPFFLQKKTGREYRRIDSQPVKCFLVDQADTFSSSGSAAVWYLS</sequence>
<protein>
    <submittedName>
        <fullName evidence="1">Uncharacterized protein</fullName>
    </submittedName>
</protein>
<accession>A0A2U9CCE6</accession>
<reference evidence="1 2" key="1">
    <citation type="submission" date="2017-12" db="EMBL/GenBank/DDBJ databases">
        <title>Integrating genomic resources of turbot (Scophthalmus maximus) in depth evaluation of genetic and physical mapping variation across individuals.</title>
        <authorList>
            <person name="Martinez P."/>
        </authorList>
    </citation>
    <scope>NUCLEOTIDE SEQUENCE [LARGE SCALE GENOMIC DNA]</scope>
</reference>